<reference evidence="4 5" key="1">
    <citation type="journal article" date="2021" name="Microbiol. Resour. Announc.">
        <title>Complete Genome Sequences of Two Rhodococcus sp. Strains with Large and Linear Chromosomes, Isolated from Apple Rhizosphere.</title>
        <authorList>
            <person name="Benning S."/>
            <person name="Brugnone N."/>
            <person name="Siani R."/>
            <person name="Kublik S."/>
            <person name="Schloter M."/>
            <person name="Rad V."/>
        </authorList>
    </citation>
    <scope>NUCLEOTIDE SEQUENCE [LARGE SCALE GENOMIC DNA]</scope>
    <source>
        <strain evidence="4 5">R79</strain>
    </source>
</reference>
<dbReference type="EMBL" id="CP070619">
    <property type="protein sequence ID" value="QSE95791.1"/>
    <property type="molecule type" value="Genomic_DNA"/>
</dbReference>
<sequence length="98" mass="10556">MLGAAGKLKRRRPATSRKSPAADPSADVDDEDDDAGETPADEVPADETPTEDDGSTDAPAPSTAEVRAWAREHDFPVSDRGRLRAEVWEAYTAAHPER</sequence>
<organism evidence="4 5">
    <name type="scientific">Rhodococcus pseudokoreensis</name>
    <dbReference type="NCBI Taxonomy" id="2811421"/>
    <lineage>
        <taxon>Bacteria</taxon>
        <taxon>Bacillati</taxon>
        <taxon>Actinomycetota</taxon>
        <taxon>Actinomycetes</taxon>
        <taxon>Mycobacteriales</taxon>
        <taxon>Nocardiaceae</taxon>
        <taxon>Rhodococcus</taxon>
    </lineage>
</organism>
<accession>A0A974WDF5</accession>
<evidence type="ECO:0000256" key="2">
    <source>
        <dbReference type="SAM" id="MobiDB-lite"/>
    </source>
</evidence>
<name>A0A974WDF5_9NOCA</name>
<dbReference type="Gene3D" id="4.10.320.10">
    <property type="entry name" value="E3-binding domain"/>
    <property type="match status" value="1"/>
</dbReference>
<feature type="compositionally biased region" description="Acidic residues" evidence="2">
    <location>
        <begin position="26"/>
        <end position="55"/>
    </location>
</feature>
<evidence type="ECO:0000259" key="3">
    <source>
        <dbReference type="Pfam" id="PF23359"/>
    </source>
</evidence>
<evidence type="ECO:0000313" key="4">
    <source>
        <dbReference type="EMBL" id="QSE95791.1"/>
    </source>
</evidence>
<dbReference type="InterPro" id="IPR055370">
    <property type="entry name" value="Lsr2_DNA-bd"/>
</dbReference>
<keyword evidence="1" id="KW-0238">DNA-binding</keyword>
<dbReference type="Pfam" id="PF23359">
    <property type="entry name" value="Lsr2_DNA-bd"/>
    <property type="match status" value="1"/>
</dbReference>
<gene>
    <name evidence="4" type="ORF">JWS13_43230</name>
</gene>
<feature type="domain" description="Lsr2 DNA-binding" evidence="3">
    <location>
        <begin position="60"/>
        <end position="94"/>
    </location>
</feature>
<feature type="region of interest" description="Disordered" evidence="2">
    <location>
        <begin position="1"/>
        <end position="78"/>
    </location>
</feature>
<evidence type="ECO:0000313" key="5">
    <source>
        <dbReference type="Proteomes" id="UP000662986"/>
    </source>
</evidence>
<evidence type="ECO:0000256" key="1">
    <source>
        <dbReference type="ARBA" id="ARBA00023125"/>
    </source>
</evidence>
<proteinExistence type="predicted"/>
<feature type="compositionally biased region" description="Basic and acidic residues" evidence="2">
    <location>
        <begin position="68"/>
        <end position="78"/>
    </location>
</feature>
<dbReference type="InterPro" id="IPR036625">
    <property type="entry name" value="E3-bd_dom_sf"/>
</dbReference>
<reference evidence="4 5" key="2">
    <citation type="journal article" date="2022" name="Arch. Microbiol.">
        <title>Rhodococcus pseudokoreensis sp. nov. isolated from the rhizosphere of young M26 apple rootstocks.</title>
        <authorList>
            <person name="Kampfer P."/>
            <person name="Glaeser S.P."/>
            <person name="Blom J."/>
            <person name="Wolf J."/>
            <person name="Benning S."/>
            <person name="Schloter M."/>
            <person name="Neumann-Schaal M."/>
        </authorList>
    </citation>
    <scope>NUCLEOTIDE SEQUENCE [LARGE SCALE GENOMIC DNA]</scope>
    <source>
        <strain evidence="4 5">R79</strain>
    </source>
</reference>
<dbReference type="Proteomes" id="UP000662986">
    <property type="component" value="Chromosome"/>
</dbReference>
<keyword evidence="5" id="KW-1185">Reference proteome</keyword>
<protein>
    <submittedName>
        <fullName evidence="4">Lsr2 family protein</fullName>
    </submittedName>
</protein>